<gene>
    <name evidence="2" type="primary">LOC109506478</name>
</gene>
<evidence type="ECO:0000313" key="2">
    <source>
        <dbReference type="RefSeq" id="XP_019709657.1"/>
    </source>
</evidence>
<dbReference type="AlphaFoldDB" id="A0A6J0PPV7"/>
<feature type="non-terminal residue" evidence="2">
    <location>
        <position position="194"/>
    </location>
</feature>
<sequence>MNSLTATRSMVEAIVGMTWAIDAARNEISTSSFSALDELVNVLIRCRGKIEDAAASLEAAAEAASASRDATAIRRLRVRFRCLKLMATSWRGRLEEQRWRRCMARCCGDEVLSLRRFAAAACHEAEKRVARLREPWVSVAGAAATEAADEAVAVDDAEGTALADFRPMADALMAIGSGGDAMEDSEEYQGILWG</sequence>
<evidence type="ECO:0000313" key="1">
    <source>
        <dbReference type="Proteomes" id="UP000504607"/>
    </source>
</evidence>
<dbReference type="Proteomes" id="UP000504607">
    <property type="component" value="Chromosome 12"/>
</dbReference>
<reference evidence="2" key="1">
    <citation type="submission" date="2025-08" db="UniProtKB">
        <authorList>
            <consortium name="RefSeq"/>
        </authorList>
    </citation>
    <scope>IDENTIFICATION</scope>
</reference>
<proteinExistence type="predicted"/>
<accession>A0A6J0PPV7</accession>
<name>A0A6J0PPV7_ELAGV</name>
<dbReference type="InParanoid" id="A0A6J0PPV7"/>
<protein>
    <submittedName>
        <fullName evidence="2">Uncharacterized protein LOC109506478</fullName>
    </submittedName>
</protein>
<keyword evidence="1" id="KW-1185">Reference proteome</keyword>
<dbReference type="RefSeq" id="XP_019709657.1">
    <property type="nucleotide sequence ID" value="XM_019854098.2"/>
</dbReference>
<organism evidence="1 2">
    <name type="scientific">Elaeis guineensis var. tenera</name>
    <name type="common">Oil palm</name>
    <dbReference type="NCBI Taxonomy" id="51953"/>
    <lineage>
        <taxon>Eukaryota</taxon>
        <taxon>Viridiplantae</taxon>
        <taxon>Streptophyta</taxon>
        <taxon>Embryophyta</taxon>
        <taxon>Tracheophyta</taxon>
        <taxon>Spermatophyta</taxon>
        <taxon>Magnoliopsida</taxon>
        <taxon>Liliopsida</taxon>
        <taxon>Arecaceae</taxon>
        <taxon>Arecoideae</taxon>
        <taxon>Cocoseae</taxon>
        <taxon>Elaeidinae</taxon>
        <taxon>Elaeis</taxon>
    </lineage>
</organism>
<dbReference type="OrthoDB" id="10483979at2759"/>